<evidence type="ECO:0000313" key="1">
    <source>
        <dbReference type="EMBL" id="EEC94380.1"/>
    </source>
</evidence>
<dbReference type="EMBL" id="ABYH01000419">
    <property type="protein sequence ID" value="EEC94380.1"/>
    <property type="molecule type" value="Genomic_DNA"/>
</dbReference>
<dbReference type="HOGENOM" id="CLU_3314041_0_0_10"/>
<sequence length="39" mass="4486">MFYALIGHFVSMTTVFIAMTRDFIGMKTVVIIYDLGNLR</sequence>
<reference evidence="1 2" key="1">
    <citation type="submission" date="2008-10" db="EMBL/GenBank/DDBJ databases">
        <title>Draft genome sequence of Parabacteroides johnsonii (DSM 18315).</title>
        <authorList>
            <person name="Sudarsanam P."/>
            <person name="Ley R."/>
            <person name="Guruge J."/>
            <person name="Turnbaugh P.J."/>
            <person name="Mahowald M."/>
            <person name="Liep D."/>
            <person name="Gordon J."/>
        </authorList>
    </citation>
    <scope>NUCLEOTIDE SEQUENCE [LARGE SCALE GENOMIC DNA]</scope>
    <source>
        <strain evidence="1 2">DSM 18315</strain>
    </source>
</reference>
<organism evidence="1 2">
    <name type="scientific">Parabacteroides johnsonii DSM 18315</name>
    <dbReference type="NCBI Taxonomy" id="537006"/>
    <lineage>
        <taxon>Bacteria</taxon>
        <taxon>Pseudomonadati</taxon>
        <taxon>Bacteroidota</taxon>
        <taxon>Bacteroidia</taxon>
        <taxon>Bacteroidales</taxon>
        <taxon>Tannerellaceae</taxon>
        <taxon>Parabacteroides</taxon>
    </lineage>
</organism>
<dbReference type="AlphaFoldDB" id="B7BGS7"/>
<gene>
    <name evidence="1" type="ORF">PRABACTJOHN_04276</name>
</gene>
<accession>B7BGS7</accession>
<protein>
    <submittedName>
        <fullName evidence="1">Uncharacterized protein</fullName>
    </submittedName>
</protein>
<proteinExistence type="predicted"/>
<reference evidence="1 2" key="2">
    <citation type="submission" date="2008-10" db="EMBL/GenBank/DDBJ databases">
        <authorList>
            <person name="Fulton L."/>
            <person name="Clifton S."/>
            <person name="Fulton B."/>
            <person name="Xu J."/>
            <person name="Minx P."/>
            <person name="Pepin K.H."/>
            <person name="Johnson M."/>
            <person name="Bhonagiri V."/>
            <person name="Nash W.E."/>
            <person name="Mardis E.R."/>
            <person name="Wilson R.K."/>
        </authorList>
    </citation>
    <scope>NUCLEOTIDE SEQUENCE [LARGE SCALE GENOMIC DNA]</scope>
    <source>
        <strain evidence="1 2">DSM 18315</strain>
    </source>
</reference>
<comment type="caution">
    <text evidence="1">The sequence shown here is derived from an EMBL/GenBank/DDBJ whole genome shotgun (WGS) entry which is preliminary data.</text>
</comment>
<evidence type="ECO:0000313" key="2">
    <source>
        <dbReference type="Proteomes" id="UP000005510"/>
    </source>
</evidence>
<name>B7BGS7_9BACT</name>
<dbReference type="Proteomes" id="UP000005510">
    <property type="component" value="Unassembled WGS sequence"/>
</dbReference>